<feature type="binding site" evidence="5">
    <location>
        <position position="86"/>
    </location>
    <ligand>
        <name>Mg(2+)</name>
        <dbReference type="ChEBI" id="CHEBI:18420"/>
    </ligand>
</feature>
<keyword evidence="5" id="KW-0800">Toxin</keyword>
<organism evidence="7">
    <name type="scientific">Acidithiobacillus sulfuriphilus</name>
    <dbReference type="NCBI Taxonomy" id="1867749"/>
    <lineage>
        <taxon>Bacteria</taxon>
        <taxon>Pseudomonadati</taxon>
        <taxon>Pseudomonadota</taxon>
        <taxon>Acidithiobacillia</taxon>
        <taxon>Acidithiobacillales</taxon>
        <taxon>Acidithiobacillaceae</taxon>
        <taxon>Acidithiobacillus</taxon>
    </lineage>
</organism>
<evidence type="ECO:0000256" key="4">
    <source>
        <dbReference type="ARBA" id="ARBA00022801"/>
    </source>
</evidence>
<keyword evidence="4 5" id="KW-0378">Hydrolase</keyword>
<dbReference type="GO" id="GO:0000287">
    <property type="term" value="F:magnesium ion binding"/>
    <property type="evidence" value="ECO:0007669"/>
    <property type="project" value="UniProtKB-UniRule"/>
</dbReference>
<dbReference type="GO" id="GO:0004540">
    <property type="term" value="F:RNA nuclease activity"/>
    <property type="evidence" value="ECO:0007669"/>
    <property type="project" value="InterPro"/>
</dbReference>
<comment type="similarity">
    <text evidence="5">Belongs to the PINc/VapC protein family.</text>
</comment>
<dbReference type="GO" id="GO:0090729">
    <property type="term" value="F:toxin activity"/>
    <property type="evidence" value="ECO:0007669"/>
    <property type="project" value="UniProtKB-KW"/>
</dbReference>
<accession>A0A3M8R692</accession>
<dbReference type="SUPFAM" id="SSF88723">
    <property type="entry name" value="PIN domain-like"/>
    <property type="match status" value="1"/>
</dbReference>
<dbReference type="Gene3D" id="3.40.50.1010">
    <property type="entry name" value="5'-nuclease"/>
    <property type="match status" value="1"/>
</dbReference>
<dbReference type="AlphaFoldDB" id="A0A3M8R692"/>
<evidence type="ECO:0000256" key="5">
    <source>
        <dbReference type="HAMAP-Rule" id="MF_00265"/>
    </source>
</evidence>
<sequence>MILVDTSVWIDHLRRNDSMLAVALEAGQVLMHPFILGELACGTLANRAEVLALLGNLPAAPVATAGEALGYIERHRLMGRGIGYIDVHLLAATALADDATLWTRDKRLAVVAEALRLACPVAH</sequence>
<dbReference type="InterPro" id="IPR029060">
    <property type="entry name" value="PIN-like_dom_sf"/>
</dbReference>
<comment type="caution">
    <text evidence="7">The sequence shown here is derived from an EMBL/GenBank/DDBJ whole genome shotgun (WGS) entry which is preliminary data.</text>
</comment>
<feature type="binding site" evidence="5">
    <location>
        <position position="5"/>
    </location>
    <ligand>
        <name>Mg(2+)</name>
        <dbReference type="ChEBI" id="CHEBI:18420"/>
    </ligand>
</feature>
<keyword evidence="5" id="KW-0460">Magnesium</keyword>
<comment type="function">
    <text evidence="5">Toxic component of a toxin-antitoxin (TA) system. An RNase.</text>
</comment>
<dbReference type="HAMAP" id="MF_00265">
    <property type="entry name" value="VapC_Nob1"/>
    <property type="match status" value="1"/>
</dbReference>
<dbReference type="EMBL" id="RIZI01000153">
    <property type="protein sequence ID" value="RNF64009.1"/>
    <property type="molecule type" value="Genomic_DNA"/>
</dbReference>
<dbReference type="EC" id="3.1.-.-" evidence="5"/>
<keyword evidence="2 5" id="KW-0540">Nuclease</keyword>
<keyword evidence="1 5" id="KW-1277">Toxin-antitoxin system</keyword>
<dbReference type="OrthoDB" id="329172at2"/>
<proteinExistence type="inferred from homology"/>
<evidence type="ECO:0000256" key="2">
    <source>
        <dbReference type="ARBA" id="ARBA00022722"/>
    </source>
</evidence>
<dbReference type="RefSeq" id="WP_123103174.1">
    <property type="nucleotide sequence ID" value="NZ_CP127527.1"/>
</dbReference>
<name>A0A3M8R692_9PROT</name>
<keyword evidence="3 5" id="KW-0479">Metal-binding</keyword>
<dbReference type="InterPro" id="IPR022907">
    <property type="entry name" value="VapC_family"/>
</dbReference>
<protein>
    <recommendedName>
        <fullName evidence="5">Ribonuclease VapC</fullName>
        <shortName evidence="5">RNase VapC</shortName>
        <ecNumber evidence="5">3.1.-.-</ecNumber>
    </recommendedName>
    <alternativeName>
        <fullName evidence="5">Toxin VapC</fullName>
    </alternativeName>
</protein>
<reference evidence="7" key="1">
    <citation type="submission" date="2018-10" db="EMBL/GenBank/DDBJ databases">
        <title>Acidithiobacillus sulfuriphilus sp. nov.: an extremely acidophilic sulfur-oxidizing chemolithotroph isolated from a neutral pH environment.</title>
        <authorList>
            <person name="Falagan C."/>
            <person name="Moya-Beltran A."/>
            <person name="Quatrini R."/>
            <person name="Johnson D.B."/>
        </authorList>
    </citation>
    <scope>NUCLEOTIDE SEQUENCE [LARGE SCALE GENOMIC DNA]</scope>
    <source>
        <strain evidence="7">CJ-2</strain>
    </source>
</reference>
<evidence type="ECO:0000313" key="7">
    <source>
        <dbReference type="EMBL" id="RNF64009.1"/>
    </source>
</evidence>
<evidence type="ECO:0000259" key="6">
    <source>
        <dbReference type="Pfam" id="PF01850"/>
    </source>
</evidence>
<dbReference type="GO" id="GO:0016787">
    <property type="term" value="F:hydrolase activity"/>
    <property type="evidence" value="ECO:0007669"/>
    <property type="project" value="UniProtKB-KW"/>
</dbReference>
<comment type="cofactor">
    <cofactor evidence="5">
        <name>Mg(2+)</name>
        <dbReference type="ChEBI" id="CHEBI:18420"/>
    </cofactor>
</comment>
<evidence type="ECO:0000256" key="3">
    <source>
        <dbReference type="ARBA" id="ARBA00022723"/>
    </source>
</evidence>
<dbReference type="Pfam" id="PF01850">
    <property type="entry name" value="PIN"/>
    <property type="match status" value="1"/>
</dbReference>
<feature type="domain" description="PIN" evidence="6">
    <location>
        <begin position="2"/>
        <end position="113"/>
    </location>
</feature>
<dbReference type="InterPro" id="IPR002716">
    <property type="entry name" value="PIN_dom"/>
</dbReference>
<evidence type="ECO:0000256" key="1">
    <source>
        <dbReference type="ARBA" id="ARBA00022649"/>
    </source>
</evidence>
<gene>
    <name evidence="5" type="primary">vapC</name>
    <name evidence="7" type="ORF">EC580_06040</name>
</gene>